<evidence type="ECO:0000313" key="5">
    <source>
        <dbReference type="EMBL" id="BCI57277.1"/>
    </source>
</evidence>
<evidence type="ECO:0000313" key="7">
    <source>
        <dbReference type="EMBL" id="BCI57303.1"/>
    </source>
</evidence>
<gene>
    <name evidence="13" type="primary">ATP8</name>
</gene>
<dbReference type="EMBL" id="LC567944">
    <property type="protein sequence ID" value="BCI57329.1"/>
    <property type="molecule type" value="Genomic_DNA"/>
</dbReference>
<dbReference type="EMBL" id="LC567940">
    <property type="protein sequence ID" value="BCI57277.1"/>
    <property type="molecule type" value="Genomic_DNA"/>
</dbReference>
<reference evidence="13" key="2">
    <citation type="journal article" date="2024" name="Sci. Rep.">
        <title>Unraveling the phylogenetics of genetically closely related species, Haemaphysalis japonica and Haemaphysalis megaspinosa, using entire tick mitogenomes and microbiomes.</title>
        <authorList>
            <person name="Moustafa M.A.M."/>
            <person name="Mohamed W.M.A."/>
            <person name="Chatanga E."/>
            <person name="Naguib D."/>
            <person name="Matsuno K."/>
            <person name="Gofton A.W."/>
            <person name="Barker S.C."/>
            <person name="Nonaka N."/>
            <person name="Nakao R."/>
        </authorList>
    </citation>
    <scope>NUCLEOTIDE SEQUENCE</scope>
    <source>
        <strain evidence="10">HM1034</strain>
        <strain evidence="2">HM107</strain>
        <strain evidence="3">HM110</strain>
        <strain evidence="11">HM1449</strain>
        <strain evidence="12">HM1580</strain>
        <strain evidence="13">HM1725</strain>
        <strain evidence="14">HM2060</strain>
        <strain evidence="15">HM2506</strain>
        <strain evidence="16">HM2629</strain>
        <strain evidence="17">HM2869</strain>
        <strain evidence="4">HM296</strain>
        <strain evidence="18">HM3469</strain>
        <strain evidence="5">HM762</strain>
        <strain evidence="6">HM763</strain>
        <strain evidence="7">HM849</strain>
        <strain evidence="8">HM862</strain>
        <strain evidence="9">HM946</strain>
    </source>
</reference>
<dbReference type="EMBL" id="LC567939">
    <property type="protein sequence ID" value="BCI57264.1"/>
    <property type="molecule type" value="Genomic_DNA"/>
</dbReference>
<evidence type="ECO:0000313" key="13">
    <source>
        <dbReference type="EMBL" id="BCI57381.1"/>
    </source>
</evidence>
<evidence type="ECO:0000313" key="12">
    <source>
        <dbReference type="EMBL" id="BCI57368.1"/>
    </source>
</evidence>
<dbReference type="EMBL" id="LC567938">
    <property type="protein sequence ID" value="BCI57251.1"/>
    <property type="molecule type" value="Genomic_DNA"/>
</dbReference>
<dbReference type="EMBL" id="LC567951">
    <property type="protein sequence ID" value="BCI57420.1"/>
    <property type="molecule type" value="Genomic_DNA"/>
</dbReference>
<feature type="transmembrane region" description="Helical" evidence="1">
    <location>
        <begin position="12"/>
        <end position="33"/>
    </location>
</feature>
<dbReference type="EMBL" id="LC567943">
    <property type="protein sequence ID" value="BCI57316.1"/>
    <property type="molecule type" value="Genomic_DNA"/>
</dbReference>
<evidence type="ECO:0000313" key="16">
    <source>
        <dbReference type="EMBL" id="BCI57433.1"/>
    </source>
</evidence>
<dbReference type="EMBL" id="LC567953">
    <property type="protein sequence ID" value="BCI57446.1"/>
    <property type="molecule type" value="Genomic_DNA"/>
</dbReference>
<evidence type="ECO:0000313" key="8">
    <source>
        <dbReference type="EMBL" id="BCI57316.1"/>
    </source>
</evidence>
<protein>
    <submittedName>
        <fullName evidence="13">ATP synthase F0 subunit 8</fullName>
    </submittedName>
</protein>
<dbReference type="EMBL" id="LC567945">
    <property type="protein sequence ID" value="BCI57342.1"/>
    <property type="molecule type" value="Genomic_DNA"/>
</dbReference>
<evidence type="ECO:0000313" key="2">
    <source>
        <dbReference type="EMBL" id="BCI57238.1"/>
    </source>
</evidence>
<keyword evidence="1" id="KW-1133">Transmembrane helix</keyword>
<evidence type="ECO:0000313" key="11">
    <source>
        <dbReference type="EMBL" id="BCI57355.1"/>
    </source>
</evidence>
<keyword evidence="1" id="KW-0812">Transmembrane</keyword>
<dbReference type="AlphaFoldDB" id="A0AAT9FF43"/>
<evidence type="ECO:0000256" key="1">
    <source>
        <dbReference type="SAM" id="Phobius"/>
    </source>
</evidence>
<name>A0AAT9FF43_9ACAR</name>
<evidence type="ECO:0000313" key="15">
    <source>
        <dbReference type="EMBL" id="BCI57420.1"/>
    </source>
</evidence>
<evidence type="ECO:0000313" key="10">
    <source>
        <dbReference type="EMBL" id="BCI57342.1"/>
    </source>
</evidence>
<dbReference type="EMBL" id="LC567937">
    <property type="protein sequence ID" value="BCI57238.1"/>
    <property type="molecule type" value="Genomic_DNA"/>
</dbReference>
<keyword evidence="1" id="KW-0472">Membrane</keyword>
<evidence type="ECO:0000313" key="6">
    <source>
        <dbReference type="EMBL" id="BCI57290.1"/>
    </source>
</evidence>
<dbReference type="EMBL" id="LC567952">
    <property type="protein sequence ID" value="BCI57433.1"/>
    <property type="molecule type" value="Genomic_DNA"/>
</dbReference>
<geneLocation type="mitochondrion" evidence="13"/>
<evidence type="ECO:0000313" key="3">
    <source>
        <dbReference type="EMBL" id="BCI57251.1"/>
    </source>
</evidence>
<dbReference type="EMBL" id="LC567947">
    <property type="protein sequence ID" value="BCI57368.1"/>
    <property type="molecule type" value="Genomic_DNA"/>
</dbReference>
<dbReference type="EMBL" id="LC567946">
    <property type="protein sequence ID" value="BCI57355.1"/>
    <property type="molecule type" value="Genomic_DNA"/>
</dbReference>
<proteinExistence type="predicted"/>
<dbReference type="EMBL" id="LC567950">
    <property type="protein sequence ID" value="BCI57407.1"/>
    <property type="molecule type" value="Genomic_DNA"/>
</dbReference>
<evidence type="ECO:0000313" key="18">
    <source>
        <dbReference type="EMBL" id="BCI57459.1"/>
    </source>
</evidence>
<dbReference type="EMBL" id="LC567942">
    <property type="protein sequence ID" value="BCI57303.1"/>
    <property type="molecule type" value="Genomic_DNA"/>
</dbReference>
<evidence type="ECO:0000313" key="14">
    <source>
        <dbReference type="EMBL" id="BCI57407.1"/>
    </source>
</evidence>
<evidence type="ECO:0000313" key="9">
    <source>
        <dbReference type="EMBL" id="BCI57329.1"/>
    </source>
</evidence>
<accession>A0AAT9FF43</accession>
<organism evidence="13">
    <name type="scientific">Haemaphysalis megaspinosa</name>
    <dbReference type="NCBI Taxonomy" id="1155002"/>
    <lineage>
        <taxon>Eukaryota</taxon>
        <taxon>Metazoa</taxon>
        <taxon>Ecdysozoa</taxon>
        <taxon>Arthropoda</taxon>
        <taxon>Chelicerata</taxon>
        <taxon>Arachnida</taxon>
        <taxon>Acari</taxon>
        <taxon>Parasitiformes</taxon>
        <taxon>Ixodida</taxon>
        <taxon>Ixodoidea</taxon>
        <taxon>Ixodidae</taxon>
        <taxon>Haemaphysalinae</taxon>
        <taxon>Haemaphysalis</taxon>
    </lineage>
</organism>
<dbReference type="EMBL" id="LC567954">
    <property type="protein sequence ID" value="BCI57459.1"/>
    <property type="molecule type" value="Genomic_DNA"/>
</dbReference>
<reference evidence="13" key="1">
    <citation type="submission" date="2020-07" db="EMBL/GenBank/DDBJ databases">
        <authorList>
            <person name="Nakao R."/>
            <person name="Matsuno K."/>
        </authorList>
    </citation>
    <scope>NUCLEOTIDE SEQUENCE</scope>
    <source>
        <strain evidence="10">HM1034</strain>
        <strain evidence="2">HM107</strain>
        <strain evidence="3">HM110</strain>
        <strain evidence="11">HM1449</strain>
        <strain evidence="12">HM1580</strain>
        <strain evidence="13">HM1725</strain>
        <strain evidence="14">HM2060</strain>
        <strain evidence="15">HM2506</strain>
        <strain evidence="16">HM2629</strain>
        <strain evidence="17">HM2869</strain>
        <strain evidence="4">HM296</strain>
        <strain evidence="18">HM3469</strain>
        <strain evidence="5">HM762</strain>
        <strain evidence="6">HM763</strain>
        <strain evidence="7">HM849</strain>
        <strain evidence="8">HM862</strain>
        <strain evidence="9">HM946</strain>
    </source>
</reference>
<keyword evidence="13" id="KW-0496">Mitochondrion</keyword>
<evidence type="ECO:0000313" key="17">
    <source>
        <dbReference type="EMBL" id="BCI57446.1"/>
    </source>
</evidence>
<dbReference type="EMBL" id="LC567941">
    <property type="protein sequence ID" value="BCI57290.1"/>
    <property type="molecule type" value="Genomic_DNA"/>
</dbReference>
<sequence length="53" mass="6484">MPQIFPMNWLLISLIIMAMIIIIMVMTFYIFMVNKNTNYFCKKNNNKMISFKW</sequence>
<dbReference type="EMBL" id="LC567948">
    <property type="protein sequence ID" value="BCI57381.1"/>
    <property type="molecule type" value="Genomic_DNA"/>
</dbReference>
<evidence type="ECO:0000313" key="4">
    <source>
        <dbReference type="EMBL" id="BCI57264.1"/>
    </source>
</evidence>